<comment type="caution">
    <text evidence="2">The sequence shown here is derived from an EMBL/GenBank/DDBJ whole genome shotgun (WGS) entry which is preliminary data.</text>
</comment>
<dbReference type="EMBL" id="WVHT01000002">
    <property type="protein sequence ID" value="MXV50485.1"/>
    <property type="molecule type" value="Genomic_DNA"/>
</dbReference>
<keyword evidence="3" id="KW-1185">Reference proteome</keyword>
<sequence>MPKESAGILAYRIAEGQTEILLVHPGGPFFVKKDAGVWSVPKGENDNQEDLWDLARREFTEETGNSISSDNYTLLKPVKTKAGKVVHIFAVNENFEIPFICSNDFPLEWPPHSGKIQYFPEADKAEWFTFDEAKIKIYAYQLPVLEELSQLLNSEH</sequence>
<dbReference type="SUPFAM" id="SSF55811">
    <property type="entry name" value="Nudix"/>
    <property type="match status" value="1"/>
</dbReference>
<dbReference type="GO" id="GO:0006754">
    <property type="term" value="P:ATP biosynthetic process"/>
    <property type="evidence" value="ECO:0007669"/>
    <property type="project" value="TreeGrafter"/>
</dbReference>
<name>A0A7K1Y7E6_9SPHI</name>
<dbReference type="AlphaFoldDB" id="A0A7K1Y7E6"/>
<dbReference type="InterPro" id="IPR000086">
    <property type="entry name" value="NUDIX_hydrolase_dom"/>
</dbReference>
<evidence type="ECO:0000259" key="1">
    <source>
        <dbReference type="PROSITE" id="PS51462"/>
    </source>
</evidence>
<accession>A0A7K1Y7E6</accession>
<dbReference type="InterPro" id="IPR015797">
    <property type="entry name" value="NUDIX_hydrolase-like_dom_sf"/>
</dbReference>
<protein>
    <submittedName>
        <fullName evidence="2">NUDIX domain-containing protein</fullName>
    </submittedName>
</protein>
<dbReference type="PROSITE" id="PS51462">
    <property type="entry name" value="NUDIX"/>
    <property type="match status" value="1"/>
</dbReference>
<evidence type="ECO:0000313" key="2">
    <source>
        <dbReference type="EMBL" id="MXV50485.1"/>
    </source>
</evidence>
<proteinExistence type="predicted"/>
<dbReference type="PANTHER" id="PTHR21340:SF7">
    <property type="entry name" value="NUDIX HYDROLASE DOMAIN-CONTAINING PROTEIN"/>
    <property type="match status" value="1"/>
</dbReference>
<dbReference type="PANTHER" id="PTHR21340">
    <property type="entry name" value="DIADENOSINE 5,5-P1,P4-TETRAPHOSPHATE PYROPHOSPHOHYDROLASE MUTT"/>
    <property type="match status" value="1"/>
</dbReference>
<dbReference type="Proteomes" id="UP000466586">
    <property type="component" value="Unassembled WGS sequence"/>
</dbReference>
<dbReference type="RefSeq" id="WP_160843654.1">
    <property type="nucleotide sequence ID" value="NZ_WVHT01000002.1"/>
</dbReference>
<dbReference type="Pfam" id="PF00293">
    <property type="entry name" value="NUDIX"/>
    <property type="match status" value="1"/>
</dbReference>
<dbReference type="GO" id="GO:0004081">
    <property type="term" value="F:bis(5'-nucleosyl)-tetraphosphatase (asymmetrical) activity"/>
    <property type="evidence" value="ECO:0007669"/>
    <property type="project" value="TreeGrafter"/>
</dbReference>
<feature type="domain" description="Nudix hydrolase" evidence="1">
    <location>
        <begin position="1"/>
        <end position="150"/>
    </location>
</feature>
<reference evidence="2 3" key="1">
    <citation type="submission" date="2019-11" db="EMBL/GenBank/DDBJ databases">
        <title>Pedobacter sp. HMF7647 Genome sequencing and assembly.</title>
        <authorList>
            <person name="Kang H."/>
            <person name="Kim H."/>
            <person name="Joh K."/>
        </authorList>
    </citation>
    <scope>NUCLEOTIDE SEQUENCE [LARGE SCALE GENOMIC DNA]</scope>
    <source>
        <strain evidence="2 3">HMF7647</strain>
    </source>
</reference>
<dbReference type="GO" id="GO:0006167">
    <property type="term" value="P:AMP biosynthetic process"/>
    <property type="evidence" value="ECO:0007669"/>
    <property type="project" value="TreeGrafter"/>
</dbReference>
<dbReference type="InterPro" id="IPR051325">
    <property type="entry name" value="Nudix_hydrolase_domain"/>
</dbReference>
<dbReference type="Gene3D" id="3.90.79.10">
    <property type="entry name" value="Nucleoside Triphosphate Pyrophosphohydrolase"/>
    <property type="match status" value="1"/>
</dbReference>
<organism evidence="2 3">
    <name type="scientific">Hufsiella arboris</name>
    <dbReference type="NCBI Taxonomy" id="2695275"/>
    <lineage>
        <taxon>Bacteria</taxon>
        <taxon>Pseudomonadati</taxon>
        <taxon>Bacteroidota</taxon>
        <taxon>Sphingobacteriia</taxon>
        <taxon>Sphingobacteriales</taxon>
        <taxon>Sphingobacteriaceae</taxon>
        <taxon>Hufsiella</taxon>
    </lineage>
</organism>
<gene>
    <name evidence="2" type="ORF">GS399_05825</name>
</gene>
<evidence type="ECO:0000313" key="3">
    <source>
        <dbReference type="Proteomes" id="UP000466586"/>
    </source>
</evidence>